<evidence type="ECO:0000256" key="6">
    <source>
        <dbReference type="ARBA" id="ARBA00076959"/>
    </source>
</evidence>
<dbReference type="InterPro" id="IPR020845">
    <property type="entry name" value="AMP-binding_CS"/>
</dbReference>
<keyword evidence="2 11" id="KW-0436">Ligase</keyword>
<gene>
    <name evidence="11" type="ORF">MVAC_18185</name>
</gene>
<protein>
    <recommendedName>
        <fullName evidence="5">Long-chain-fatty-acid--CoA ligase FadD13</fullName>
        <ecNumber evidence="3">6.2.1.3</ecNumber>
    </recommendedName>
    <alternativeName>
        <fullName evidence="6">Fatty acyl-CoA ligase</fullName>
    </alternativeName>
    <alternativeName>
        <fullName evidence="8">Fatty acyl-CoA synthetase</fullName>
    </alternativeName>
    <alternativeName>
        <fullName evidence="7">Very-long-chain fatty-acyl-CoA synthetase</fullName>
    </alternativeName>
</protein>
<dbReference type="PANTHER" id="PTHR24096:SF267">
    <property type="entry name" value="MALONATE--COA LIGASE ACSF3, MITOCHONDRIAL"/>
    <property type="match status" value="1"/>
</dbReference>
<evidence type="ECO:0000256" key="5">
    <source>
        <dbReference type="ARBA" id="ARBA00069710"/>
    </source>
</evidence>
<evidence type="ECO:0000256" key="7">
    <source>
        <dbReference type="ARBA" id="ARBA00080667"/>
    </source>
</evidence>
<dbReference type="AlphaFoldDB" id="K0UYC1"/>
<name>K0UYC1_MYCVA</name>
<feature type="domain" description="AMP-dependent synthetase/ligase" evidence="9">
    <location>
        <begin position="13"/>
        <end position="370"/>
    </location>
</feature>
<evidence type="ECO:0000256" key="1">
    <source>
        <dbReference type="ARBA" id="ARBA00006432"/>
    </source>
</evidence>
<comment type="similarity">
    <text evidence="1">Belongs to the ATP-dependent AMP-binding enzyme family.</text>
</comment>
<dbReference type="Proteomes" id="UP000006072">
    <property type="component" value="Unassembled WGS sequence"/>
</dbReference>
<dbReference type="InterPro" id="IPR045851">
    <property type="entry name" value="AMP-bd_C_sf"/>
</dbReference>
<reference evidence="11 12" key="1">
    <citation type="journal article" date="2012" name="J. Bacteriol.">
        <title>Complete Genome Sequence of Mycobacterium vaccae Type Strain ATCC 25954.</title>
        <authorList>
            <person name="Ho Y.S."/>
            <person name="Adroub S.A."/>
            <person name="Abadi M."/>
            <person name="Al Alwan B."/>
            <person name="Alkhateeb R."/>
            <person name="Gao G."/>
            <person name="Ragab A."/>
            <person name="Ali S."/>
            <person name="van Soolingen D."/>
            <person name="Bitter W."/>
            <person name="Pain A."/>
            <person name="Abdallah A.M."/>
        </authorList>
    </citation>
    <scope>NUCLEOTIDE SEQUENCE [LARGE SCALE GENOMIC DNA]</scope>
    <source>
        <strain evidence="11 12">ATCC 25954</strain>
    </source>
</reference>
<dbReference type="eggNOG" id="COG0318">
    <property type="taxonomic scope" value="Bacteria"/>
</dbReference>
<dbReference type="HOGENOM" id="CLU_000022_59_0_11"/>
<evidence type="ECO:0000313" key="11">
    <source>
        <dbReference type="EMBL" id="EJZ07618.1"/>
    </source>
</evidence>
<dbReference type="EMBL" id="ALQA01000041">
    <property type="protein sequence ID" value="EJZ07618.1"/>
    <property type="molecule type" value="Genomic_DNA"/>
</dbReference>
<evidence type="ECO:0000256" key="4">
    <source>
        <dbReference type="ARBA" id="ARBA00036813"/>
    </source>
</evidence>
<dbReference type="Pfam" id="PF13193">
    <property type="entry name" value="AMP-binding_C"/>
    <property type="match status" value="1"/>
</dbReference>
<dbReference type="PATRIC" id="fig|1194972.3.peg.3621"/>
<evidence type="ECO:0000256" key="3">
    <source>
        <dbReference type="ARBA" id="ARBA00026121"/>
    </source>
</evidence>
<sequence>MFHNLADIVRGHGRHRPDAPALVAEDTTITYGELDDRSSRAAQAFAAAGLGFGDRVAFVEKNGIEFFDAAFGLAKIGAVGVPVNWRLAAPEMHHVIADSGARLVIVGQEFVPQLEAIETDLEAALGAEIVVIGDHPRWPSFDEWILAHPPVDPGVVTGPDDLVFLMYTSGTTGLPKGVMLSNTNYVCKTGGVAGHWQLDADAVSLAVMPLFHMAGSGWAFAGLWQGATTVVLRDVDPGAILDALARHRVTNMLLVPAVIQFLLDADGIEHVDLSALRVIVYGASPISDDVLIRGIDRFGGVFAQVYGMTETTGSITQLDGPDHLPELLRSCGKPYPWVQLRVVGDDGADAAPGTVGEVWTRSPQNMLGYWNNPDASAATLTADGWLRTGDAGFVDADGYLYLHDRIKDMIVSGGENVYPAEVENVLMTHPAVADVAVIGVPDRRWGEAVKAIVVARVVARGAAPTEAELIAFARDRLAGFKLPKSVDFVDALPRNPSGKLLKRALREPYWAGAGRRIS</sequence>
<dbReference type="SUPFAM" id="SSF56801">
    <property type="entry name" value="Acetyl-CoA synthetase-like"/>
    <property type="match status" value="1"/>
</dbReference>
<dbReference type="EC" id="6.2.1.3" evidence="3"/>
<dbReference type="GO" id="GO:0004467">
    <property type="term" value="F:long-chain fatty acid-CoA ligase activity"/>
    <property type="evidence" value="ECO:0007669"/>
    <property type="project" value="UniProtKB-EC"/>
</dbReference>
<evidence type="ECO:0000259" key="9">
    <source>
        <dbReference type="Pfam" id="PF00501"/>
    </source>
</evidence>
<feature type="domain" description="AMP-binding enzyme C-terminal" evidence="10">
    <location>
        <begin position="421"/>
        <end position="499"/>
    </location>
</feature>
<dbReference type="InterPro" id="IPR025110">
    <property type="entry name" value="AMP-bd_C"/>
</dbReference>
<comment type="catalytic activity">
    <reaction evidence="4">
        <text>a long-chain fatty acid + ATP + CoA = a long-chain fatty acyl-CoA + AMP + diphosphate</text>
        <dbReference type="Rhea" id="RHEA:15421"/>
        <dbReference type="ChEBI" id="CHEBI:30616"/>
        <dbReference type="ChEBI" id="CHEBI:33019"/>
        <dbReference type="ChEBI" id="CHEBI:57287"/>
        <dbReference type="ChEBI" id="CHEBI:57560"/>
        <dbReference type="ChEBI" id="CHEBI:83139"/>
        <dbReference type="ChEBI" id="CHEBI:456215"/>
        <dbReference type="EC" id="6.2.1.3"/>
    </reaction>
</comment>
<dbReference type="PROSITE" id="PS00455">
    <property type="entry name" value="AMP_BINDING"/>
    <property type="match status" value="1"/>
</dbReference>
<keyword evidence="12" id="KW-1185">Reference proteome</keyword>
<evidence type="ECO:0000259" key="10">
    <source>
        <dbReference type="Pfam" id="PF13193"/>
    </source>
</evidence>
<dbReference type="Pfam" id="PF00501">
    <property type="entry name" value="AMP-binding"/>
    <property type="match status" value="1"/>
</dbReference>
<evidence type="ECO:0000256" key="2">
    <source>
        <dbReference type="ARBA" id="ARBA00022598"/>
    </source>
</evidence>
<dbReference type="NCBIfam" id="NF004837">
    <property type="entry name" value="PRK06187.1"/>
    <property type="match status" value="1"/>
</dbReference>
<evidence type="ECO:0000256" key="8">
    <source>
        <dbReference type="ARBA" id="ARBA00083882"/>
    </source>
</evidence>
<dbReference type="Gene3D" id="3.30.300.30">
    <property type="match status" value="1"/>
</dbReference>
<dbReference type="RefSeq" id="WP_003932683.1">
    <property type="nucleotide sequence ID" value="NZ_JH814697.1"/>
</dbReference>
<dbReference type="PANTHER" id="PTHR24096">
    <property type="entry name" value="LONG-CHAIN-FATTY-ACID--COA LIGASE"/>
    <property type="match status" value="1"/>
</dbReference>
<proteinExistence type="inferred from homology"/>
<accession>K0UYC1</accession>
<evidence type="ECO:0000313" key="12">
    <source>
        <dbReference type="Proteomes" id="UP000006072"/>
    </source>
</evidence>
<dbReference type="InterPro" id="IPR042099">
    <property type="entry name" value="ANL_N_sf"/>
</dbReference>
<dbReference type="FunFam" id="3.30.300.30:FF:000008">
    <property type="entry name" value="2,3-dihydroxybenzoate-AMP ligase"/>
    <property type="match status" value="1"/>
</dbReference>
<dbReference type="CDD" id="cd17631">
    <property type="entry name" value="FACL_FadD13-like"/>
    <property type="match status" value="1"/>
</dbReference>
<comment type="caution">
    <text evidence="11">The sequence shown here is derived from an EMBL/GenBank/DDBJ whole genome shotgun (WGS) entry which is preliminary data.</text>
</comment>
<dbReference type="Gene3D" id="3.40.50.12780">
    <property type="entry name" value="N-terminal domain of ligase-like"/>
    <property type="match status" value="1"/>
</dbReference>
<organism evidence="11 12">
    <name type="scientific">Mycolicibacterium vaccae ATCC 25954</name>
    <dbReference type="NCBI Taxonomy" id="1194972"/>
    <lineage>
        <taxon>Bacteria</taxon>
        <taxon>Bacillati</taxon>
        <taxon>Actinomycetota</taxon>
        <taxon>Actinomycetes</taxon>
        <taxon>Mycobacteriales</taxon>
        <taxon>Mycobacteriaceae</taxon>
        <taxon>Mycolicibacterium</taxon>
    </lineage>
</organism>
<dbReference type="InterPro" id="IPR000873">
    <property type="entry name" value="AMP-dep_synth/lig_dom"/>
</dbReference>